<dbReference type="PROSITE" id="PS50994">
    <property type="entry name" value="INTEGRASE"/>
    <property type="match status" value="1"/>
</dbReference>
<reference evidence="3" key="1">
    <citation type="submission" date="2021-03" db="EMBL/GenBank/DDBJ databases">
        <title>Draft genome sequence of rust myrtle Austropuccinia psidii MF-1, a brazilian biotype.</title>
        <authorList>
            <person name="Quecine M.C."/>
            <person name="Pachon D.M.R."/>
            <person name="Bonatelli M.L."/>
            <person name="Correr F.H."/>
            <person name="Franceschini L.M."/>
            <person name="Leite T.F."/>
            <person name="Margarido G.R.A."/>
            <person name="Almeida C.A."/>
            <person name="Ferrarezi J.A."/>
            <person name="Labate C.A."/>
        </authorList>
    </citation>
    <scope>NUCLEOTIDE SEQUENCE</scope>
    <source>
        <strain evidence="3">MF-1</strain>
    </source>
</reference>
<sequence length="143" mass="16464">MDQATTLPPSGDQSYKYCLVIVDKYSKTPILLPCNKDYNAMDTAFLPWNRVISHTEVFKNMASDRDTKLTYSLWINIHRLFGTKLPFSTEYHPQIDGLAERMIQTLENIIRILCAYGLEFKDSDGLTNDWCTLTLALELAYKT</sequence>
<evidence type="ECO:0000256" key="1">
    <source>
        <dbReference type="ARBA" id="ARBA00022884"/>
    </source>
</evidence>
<dbReference type="InterPro" id="IPR036397">
    <property type="entry name" value="RNaseH_sf"/>
</dbReference>
<keyword evidence="1" id="KW-0694">RNA-binding</keyword>
<dbReference type="PANTHER" id="PTHR37984:SF5">
    <property type="entry name" value="PROTEIN NYNRIN-LIKE"/>
    <property type="match status" value="1"/>
</dbReference>
<feature type="domain" description="Integrase catalytic" evidence="2">
    <location>
        <begin position="1"/>
        <end position="143"/>
    </location>
</feature>
<dbReference type="GO" id="GO:0003723">
    <property type="term" value="F:RNA binding"/>
    <property type="evidence" value="ECO:0007669"/>
    <property type="project" value="UniProtKB-KW"/>
</dbReference>
<organism evidence="3 4">
    <name type="scientific">Austropuccinia psidii MF-1</name>
    <dbReference type="NCBI Taxonomy" id="1389203"/>
    <lineage>
        <taxon>Eukaryota</taxon>
        <taxon>Fungi</taxon>
        <taxon>Dikarya</taxon>
        <taxon>Basidiomycota</taxon>
        <taxon>Pucciniomycotina</taxon>
        <taxon>Pucciniomycetes</taxon>
        <taxon>Pucciniales</taxon>
        <taxon>Sphaerophragmiaceae</taxon>
        <taxon>Austropuccinia</taxon>
    </lineage>
</organism>
<keyword evidence="4" id="KW-1185">Reference proteome</keyword>
<evidence type="ECO:0000313" key="3">
    <source>
        <dbReference type="EMBL" id="MBW0472715.1"/>
    </source>
</evidence>
<name>A0A9Q3BX32_9BASI</name>
<evidence type="ECO:0000313" key="4">
    <source>
        <dbReference type="Proteomes" id="UP000765509"/>
    </source>
</evidence>
<dbReference type="InterPro" id="IPR012337">
    <property type="entry name" value="RNaseH-like_sf"/>
</dbReference>
<evidence type="ECO:0000259" key="2">
    <source>
        <dbReference type="PROSITE" id="PS50994"/>
    </source>
</evidence>
<dbReference type="OrthoDB" id="2273864at2759"/>
<dbReference type="InterPro" id="IPR001584">
    <property type="entry name" value="Integrase_cat-core"/>
</dbReference>
<dbReference type="AlphaFoldDB" id="A0A9Q3BX32"/>
<accession>A0A9Q3BX32</accession>
<dbReference type="Proteomes" id="UP000765509">
    <property type="component" value="Unassembled WGS sequence"/>
</dbReference>
<dbReference type="EMBL" id="AVOT02003177">
    <property type="protein sequence ID" value="MBW0472715.1"/>
    <property type="molecule type" value="Genomic_DNA"/>
</dbReference>
<dbReference type="GO" id="GO:0015074">
    <property type="term" value="P:DNA integration"/>
    <property type="evidence" value="ECO:0007669"/>
    <property type="project" value="InterPro"/>
</dbReference>
<protein>
    <recommendedName>
        <fullName evidence="2">Integrase catalytic domain-containing protein</fullName>
    </recommendedName>
</protein>
<dbReference type="PANTHER" id="PTHR37984">
    <property type="entry name" value="PROTEIN CBG26694"/>
    <property type="match status" value="1"/>
</dbReference>
<dbReference type="SUPFAM" id="SSF53098">
    <property type="entry name" value="Ribonuclease H-like"/>
    <property type="match status" value="1"/>
</dbReference>
<dbReference type="GO" id="GO:0005634">
    <property type="term" value="C:nucleus"/>
    <property type="evidence" value="ECO:0007669"/>
    <property type="project" value="UniProtKB-ARBA"/>
</dbReference>
<proteinExistence type="predicted"/>
<gene>
    <name evidence="3" type="ORF">O181_012430</name>
</gene>
<comment type="caution">
    <text evidence="3">The sequence shown here is derived from an EMBL/GenBank/DDBJ whole genome shotgun (WGS) entry which is preliminary data.</text>
</comment>
<dbReference type="InterPro" id="IPR050951">
    <property type="entry name" value="Retrovirus_Pol_polyprotein"/>
</dbReference>
<dbReference type="Gene3D" id="3.30.420.10">
    <property type="entry name" value="Ribonuclease H-like superfamily/Ribonuclease H"/>
    <property type="match status" value="1"/>
</dbReference>